<evidence type="ECO:0000313" key="1">
    <source>
        <dbReference type="EMBL" id="NVD45569.1"/>
    </source>
</evidence>
<dbReference type="EMBL" id="JABWGV010000004">
    <property type="protein sequence ID" value="NVD45569.1"/>
    <property type="molecule type" value="Genomic_DNA"/>
</dbReference>
<dbReference type="Proteomes" id="UP000561438">
    <property type="component" value="Unassembled WGS sequence"/>
</dbReference>
<dbReference type="AlphaFoldDB" id="A0A850HED0"/>
<keyword evidence="2" id="KW-1185">Reference proteome</keyword>
<protein>
    <submittedName>
        <fullName evidence="1">Uncharacterized protein</fullName>
    </submittedName>
</protein>
<proteinExistence type="predicted"/>
<organism evidence="1 2">
    <name type="scientific">Qipengyuania atrilutea</name>
    <dbReference type="NCBI Taxonomy" id="2744473"/>
    <lineage>
        <taxon>Bacteria</taxon>
        <taxon>Pseudomonadati</taxon>
        <taxon>Pseudomonadota</taxon>
        <taxon>Alphaproteobacteria</taxon>
        <taxon>Sphingomonadales</taxon>
        <taxon>Erythrobacteraceae</taxon>
        <taxon>Qipengyuania</taxon>
    </lineage>
</organism>
<name>A0A850HED0_9SPHN</name>
<comment type="caution">
    <text evidence="1">The sequence shown here is derived from an EMBL/GenBank/DDBJ whole genome shotgun (WGS) entry which is preliminary data.</text>
</comment>
<dbReference type="RefSeq" id="WP_176267885.1">
    <property type="nucleotide sequence ID" value="NZ_JABWGV010000004.1"/>
</dbReference>
<evidence type="ECO:0000313" key="2">
    <source>
        <dbReference type="Proteomes" id="UP000561438"/>
    </source>
</evidence>
<accession>A0A850HED0</accession>
<reference evidence="1 2" key="1">
    <citation type="submission" date="2020-06" db="EMBL/GenBank/DDBJ databases">
        <title>Altererythrobacter sp. HHU K3-1.</title>
        <authorList>
            <person name="Zhang D."/>
            <person name="Xue H."/>
        </authorList>
    </citation>
    <scope>NUCLEOTIDE SEQUENCE [LARGE SCALE GENOMIC DNA]</scope>
    <source>
        <strain evidence="1 2">HHU K3-1</strain>
    </source>
</reference>
<gene>
    <name evidence="1" type="ORF">HUV48_11180</name>
</gene>
<sequence>MSDTAADDPNQLRHELRNVLAERDALHSMLAQAADRLEAVTEEGCSEEALQNARRWIEKYRRVMAAE</sequence>